<gene>
    <name evidence="1" type="ORF">OSB_20760</name>
</gene>
<evidence type="ECO:0000313" key="2">
    <source>
        <dbReference type="Proteomes" id="UP000067444"/>
    </source>
</evidence>
<evidence type="ECO:0000313" key="1">
    <source>
        <dbReference type="EMBL" id="AKS46615.1"/>
    </source>
</evidence>
<dbReference type="EMBL" id="CP012160">
    <property type="protein sequence ID" value="AKS46615.1"/>
    <property type="molecule type" value="Genomic_DNA"/>
</dbReference>
<dbReference type="Proteomes" id="UP000067444">
    <property type="component" value="Chromosome"/>
</dbReference>
<accession>A0A0K0Y6S1</accession>
<sequence length="38" mass="3906">MSGWAVLLCILLLGPFALLISGVREKLFGANSAAGGMK</sequence>
<dbReference type="AlphaFoldDB" id="A0A0K0Y6S1"/>
<name>A0A0K0Y6S1_9RHOB</name>
<keyword evidence="2" id="KW-1185">Reference proteome</keyword>
<protein>
    <submittedName>
        <fullName evidence="1">Uncharacterized protein</fullName>
    </submittedName>
</protein>
<proteinExistence type="predicted"/>
<organism evidence="1 2">
    <name type="scientific">Octadecabacter temperatus</name>
    <dbReference type="NCBI Taxonomy" id="1458307"/>
    <lineage>
        <taxon>Bacteria</taxon>
        <taxon>Pseudomonadati</taxon>
        <taxon>Pseudomonadota</taxon>
        <taxon>Alphaproteobacteria</taxon>
        <taxon>Rhodobacterales</taxon>
        <taxon>Roseobacteraceae</taxon>
        <taxon>Octadecabacter</taxon>
    </lineage>
</organism>
<reference evidence="1 2" key="1">
    <citation type="journal article" date="2015" name="Genome Announc.">
        <title>Closed Genome Sequence of Octadecabacter temperatus SB1, the First Mesophilic Species of the Genus Octadecabacter.</title>
        <authorList>
            <person name="Voget S."/>
            <person name="Billerbeck S."/>
            <person name="Simon M."/>
            <person name="Daniel R."/>
        </authorList>
    </citation>
    <scope>NUCLEOTIDE SEQUENCE [LARGE SCALE GENOMIC DNA]</scope>
    <source>
        <strain evidence="1 2">SB1</strain>
    </source>
</reference>
<dbReference type="KEGG" id="otm:OSB_20760"/>